<keyword evidence="4" id="KW-1185">Reference proteome</keyword>
<proteinExistence type="predicted"/>
<feature type="domain" description="C2H2-type" evidence="2">
    <location>
        <begin position="265"/>
        <end position="288"/>
    </location>
</feature>
<comment type="caution">
    <text evidence="3">The sequence shown here is derived from an EMBL/GenBank/DDBJ whole genome shotgun (WGS) entry which is preliminary data.</text>
</comment>
<feature type="region of interest" description="Disordered" evidence="1">
    <location>
        <begin position="1"/>
        <end position="86"/>
    </location>
</feature>
<feature type="compositionally biased region" description="Polar residues" evidence="1">
    <location>
        <begin position="50"/>
        <end position="86"/>
    </location>
</feature>
<feature type="region of interest" description="Disordered" evidence="1">
    <location>
        <begin position="368"/>
        <end position="402"/>
    </location>
</feature>
<feature type="compositionally biased region" description="Polar residues" evidence="1">
    <location>
        <begin position="130"/>
        <end position="152"/>
    </location>
</feature>
<protein>
    <recommendedName>
        <fullName evidence="2">C2H2-type domain-containing protein</fullName>
    </recommendedName>
</protein>
<accession>A0ABP0E0S5</accession>
<gene>
    <name evidence="3" type="ORF">SEPCBS57363_005477</name>
</gene>
<organism evidence="3 4">
    <name type="scientific">Sporothrix epigloea</name>
    <dbReference type="NCBI Taxonomy" id="1892477"/>
    <lineage>
        <taxon>Eukaryota</taxon>
        <taxon>Fungi</taxon>
        <taxon>Dikarya</taxon>
        <taxon>Ascomycota</taxon>
        <taxon>Pezizomycotina</taxon>
        <taxon>Sordariomycetes</taxon>
        <taxon>Sordariomycetidae</taxon>
        <taxon>Ophiostomatales</taxon>
        <taxon>Ophiostomataceae</taxon>
        <taxon>Sporothrix</taxon>
    </lineage>
</organism>
<dbReference type="InterPro" id="IPR013087">
    <property type="entry name" value="Znf_C2H2_type"/>
</dbReference>
<name>A0ABP0E0S5_9PEZI</name>
<feature type="compositionally biased region" description="Pro residues" evidence="1">
    <location>
        <begin position="35"/>
        <end position="45"/>
    </location>
</feature>
<dbReference type="Proteomes" id="UP001642501">
    <property type="component" value="Unassembled WGS sequence"/>
</dbReference>
<evidence type="ECO:0000313" key="4">
    <source>
        <dbReference type="Proteomes" id="UP001642501"/>
    </source>
</evidence>
<feature type="compositionally biased region" description="Basic and acidic residues" evidence="1">
    <location>
        <begin position="213"/>
        <end position="225"/>
    </location>
</feature>
<sequence length="477" mass="53286">MEMDELANSEEDIKSNVLPFIRPGFDRRQEKTATPPRPPRPPRLPRLPHTPQTPSAQLTQLEQSSSLGTWQYSEPPKTNGSDSKYSVKSIPQPVVVIPLVDRPTLSASRVPLAVSASSLALYTPKKYKVTKSSDTSHPKSTTGGLNTPNKSKLPSAAVGRRSKQRSDTRPKRDRAKSTSYREVAVHDESTYDTNYSPHSPESHVLSRVRKRERSPSRARLPERPKARPRQSLSYRKVVRAPIQSTEAIQRSIFVASEAHFAPFVCEWAGCRAELQNMETLRRHVAIVHSKSLSTVQTCRWRGCAAGVAAMHHGDGAVTDAVTDADCRTFLEHVEHQHLSPLAWLQGDGFANAGHIAAPKLPPATVLATKSRVRSRAKSKANGKDKRRTINPTAVVDSESSANTAVEISFDTAPSESLPRYLLDERGQQVTPLLRDTVLESSSVLWTQEERERRLKYLYRQQQQSLNQRPSRDLERIM</sequence>
<evidence type="ECO:0000256" key="1">
    <source>
        <dbReference type="SAM" id="MobiDB-lite"/>
    </source>
</evidence>
<feature type="compositionally biased region" description="Basic residues" evidence="1">
    <location>
        <begin position="370"/>
        <end position="388"/>
    </location>
</feature>
<feature type="compositionally biased region" description="Acidic residues" evidence="1">
    <location>
        <begin position="1"/>
        <end position="10"/>
    </location>
</feature>
<evidence type="ECO:0000259" key="2">
    <source>
        <dbReference type="PROSITE" id="PS00028"/>
    </source>
</evidence>
<dbReference type="EMBL" id="CAWUOM010000123">
    <property type="protein sequence ID" value="CAK7273087.1"/>
    <property type="molecule type" value="Genomic_DNA"/>
</dbReference>
<reference evidence="3 4" key="1">
    <citation type="submission" date="2024-01" db="EMBL/GenBank/DDBJ databases">
        <authorList>
            <person name="Allen C."/>
            <person name="Tagirdzhanova G."/>
        </authorList>
    </citation>
    <scope>NUCLEOTIDE SEQUENCE [LARGE SCALE GENOMIC DNA]</scope>
    <source>
        <strain evidence="3 4">CBS 573.63</strain>
    </source>
</reference>
<evidence type="ECO:0000313" key="3">
    <source>
        <dbReference type="EMBL" id="CAK7273087.1"/>
    </source>
</evidence>
<dbReference type="PROSITE" id="PS00028">
    <property type="entry name" value="ZINC_FINGER_C2H2_1"/>
    <property type="match status" value="1"/>
</dbReference>
<feature type="region of interest" description="Disordered" evidence="1">
    <location>
        <begin position="128"/>
        <end position="232"/>
    </location>
</feature>